<reference evidence="7 8" key="1">
    <citation type="submission" date="2017-02" db="EMBL/GenBank/DDBJ databases">
        <title>The new phylogeny of genus Mycobacterium.</title>
        <authorList>
            <person name="Tortoli E."/>
            <person name="Trovato A."/>
            <person name="Cirillo D.M."/>
        </authorList>
    </citation>
    <scope>NUCLEOTIDE SEQUENCE [LARGE SCALE GENOMIC DNA]</scope>
    <source>
        <strain evidence="7 8">DSM 45578</strain>
    </source>
</reference>
<comment type="function">
    <text evidence="1 6">Exhibits S-adenosyl-L-methionine-dependent methyltransferase activity.</text>
</comment>
<dbReference type="GO" id="GO:0032259">
    <property type="term" value="P:methylation"/>
    <property type="evidence" value="ECO:0007669"/>
    <property type="project" value="UniProtKB-KW"/>
</dbReference>
<sequence length="337" mass="35985">MARSEGDTWDLASSVGATATSVAASRALASRGPNPLIHDPYAAALVEAVGLPHFVRVANGELGDQADPLFGADQMREHIAVRTRFFDDFFAAAVGDSDPAPAVGDSDPAPVVGDSDPAPAVAGGVRQAVILASGLDTRAYRLDWPDDTVVFEIDQPAVIDFKTRVLAEAGAELRIDRRTVGIDLREDWPAALREAGFDPSAPTAWIAEGLLIYLPPEAQDRLLDDITALSAPGSSLATEHMDAKALTGDWAKELSERGRRYGSDIDLNALFYNGPRTPAGDHLRAAGWQVTVLSNDQAYAANGFERPNDRLVAMVGDSGYLQATWRGHSGEEDRRLA</sequence>
<evidence type="ECO:0000313" key="8">
    <source>
        <dbReference type="Proteomes" id="UP000192366"/>
    </source>
</evidence>
<dbReference type="OrthoDB" id="9806164at2"/>
<evidence type="ECO:0000256" key="2">
    <source>
        <dbReference type="ARBA" id="ARBA00008138"/>
    </source>
</evidence>
<protein>
    <recommendedName>
        <fullName evidence="6">S-adenosyl-L-methionine-dependent methyltransferase</fullName>
        <ecNumber evidence="6">2.1.1.-</ecNumber>
    </recommendedName>
</protein>
<dbReference type="Gene3D" id="3.40.50.150">
    <property type="entry name" value="Vaccinia Virus protein VP39"/>
    <property type="match status" value="1"/>
</dbReference>
<dbReference type="Pfam" id="PF04072">
    <property type="entry name" value="LCM"/>
    <property type="match status" value="2"/>
</dbReference>
<accession>A0A1W9Z404</accession>
<evidence type="ECO:0000256" key="1">
    <source>
        <dbReference type="ARBA" id="ARBA00003907"/>
    </source>
</evidence>
<evidence type="ECO:0000256" key="3">
    <source>
        <dbReference type="ARBA" id="ARBA00022603"/>
    </source>
</evidence>
<keyword evidence="5 6" id="KW-0949">S-adenosyl-L-methionine</keyword>
<dbReference type="InterPro" id="IPR007213">
    <property type="entry name" value="Ppm1/Ppm2/Tcmp"/>
</dbReference>
<comment type="caution">
    <text evidence="7">The sequence shown here is derived from an EMBL/GenBank/DDBJ whole genome shotgun (WGS) entry which is preliminary data.</text>
</comment>
<dbReference type="InterPro" id="IPR011610">
    <property type="entry name" value="SAM_mthyl_Trfase_ML2640-like"/>
</dbReference>
<dbReference type="RefSeq" id="WP_083055573.1">
    <property type="nucleotide sequence ID" value="NZ_JACKVM010000008.1"/>
</dbReference>
<dbReference type="STRING" id="564198.BST17_03745"/>
<dbReference type="InterPro" id="IPR029063">
    <property type="entry name" value="SAM-dependent_MTases_sf"/>
</dbReference>
<comment type="similarity">
    <text evidence="2 6">Belongs to the UPF0677 family.</text>
</comment>
<organism evidence="7 8">
    <name type="scientific">Mycolicibacterium bacteremicum</name>
    <name type="common">Mycobacterium bacteremicum</name>
    <dbReference type="NCBI Taxonomy" id="564198"/>
    <lineage>
        <taxon>Bacteria</taxon>
        <taxon>Bacillati</taxon>
        <taxon>Actinomycetota</taxon>
        <taxon>Actinomycetes</taxon>
        <taxon>Mycobacteriales</taxon>
        <taxon>Mycobacteriaceae</taxon>
        <taxon>Mycolicibacterium</taxon>
    </lineage>
</organism>
<dbReference type="EC" id="2.1.1.-" evidence="6"/>
<name>A0A1W9Z404_MYCBA</name>
<evidence type="ECO:0000256" key="4">
    <source>
        <dbReference type="ARBA" id="ARBA00022679"/>
    </source>
</evidence>
<dbReference type="NCBIfam" id="TIGR00027">
    <property type="entry name" value="mthyl_TIGR00027"/>
    <property type="match status" value="1"/>
</dbReference>
<dbReference type="EMBL" id="MVHJ01000002">
    <property type="protein sequence ID" value="ORA06760.1"/>
    <property type="molecule type" value="Genomic_DNA"/>
</dbReference>
<dbReference type="Proteomes" id="UP000192366">
    <property type="component" value="Unassembled WGS sequence"/>
</dbReference>
<gene>
    <name evidence="7" type="ORF">BST17_03745</name>
</gene>
<dbReference type="PANTHER" id="PTHR43619:SF2">
    <property type="entry name" value="S-ADENOSYL-L-METHIONINE-DEPENDENT METHYLTRANSFERASES SUPERFAMILY PROTEIN"/>
    <property type="match status" value="1"/>
</dbReference>
<keyword evidence="8" id="KW-1185">Reference proteome</keyword>
<proteinExistence type="inferred from homology"/>
<evidence type="ECO:0000256" key="5">
    <source>
        <dbReference type="ARBA" id="ARBA00022691"/>
    </source>
</evidence>
<evidence type="ECO:0000313" key="7">
    <source>
        <dbReference type="EMBL" id="ORA06760.1"/>
    </source>
</evidence>
<keyword evidence="3 6" id="KW-0489">Methyltransferase</keyword>
<dbReference type="GO" id="GO:0008168">
    <property type="term" value="F:methyltransferase activity"/>
    <property type="evidence" value="ECO:0007669"/>
    <property type="project" value="UniProtKB-UniRule"/>
</dbReference>
<dbReference type="PANTHER" id="PTHR43619">
    <property type="entry name" value="S-ADENOSYL-L-METHIONINE-DEPENDENT METHYLTRANSFERASE YKTD-RELATED"/>
    <property type="match status" value="1"/>
</dbReference>
<dbReference type="AlphaFoldDB" id="A0A1W9Z404"/>
<keyword evidence="4 7" id="KW-0808">Transferase</keyword>
<dbReference type="SUPFAM" id="SSF53335">
    <property type="entry name" value="S-adenosyl-L-methionine-dependent methyltransferases"/>
    <property type="match status" value="1"/>
</dbReference>
<evidence type="ECO:0000256" key="6">
    <source>
        <dbReference type="RuleBase" id="RU362030"/>
    </source>
</evidence>